<protein>
    <recommendedName>
        <fullName evidence="1">Glycosyltransferase 99 N-terminal domain-containing protein</fullName>
    </recommendedName>
</protein>
<dbReference type="AlphaFoldDB" id="A0A8J3GKS4"/>
<name>A0A8J3GKS4_9HYPH</name>
<dbReference type="InterPro" id="IPR007833">
    <property type="entry name" value="Capsule_polysaccharide_synth"/>
</dbReference>
<dbReference type="InterPro" id="IPR054112">
    <property type="entry name" value="Glyco_transf_99_N"/>
</dbReference>
<accession>A0A8J3GKS4</accession>
<reference evidence="2" key="1">
    <citation type="journal article" date="2014" name="Int. J. Syst. Evol. Microbiol.">
        <title>Complete genome sequence of Corynebacterium casei LMG S-19264T (=DSM 44701T), isolated from a smear-ripened cheese.</title>
        <authorList>
            <consortium name="US DOE Joint Genome Institute (JGI-PGF)"/>
            <person name="Walter F."/>
            <person name="Albersmeier A."/>
            <person name="Kalinowski J."/>
            <person name="Ruckert C."/>
        </authorList>
    </citation>
    <scope>NUCLEOTIDE SEQUENCE</scope>
    <source>
        <strain evidence="2">KCTC 42249</strain>
    </source>
</reference>
<dbReference type="RefSeq" id="WP_189503484.1">
    <property type="nucleotide sequence ID" value="NZ_BMZQ01000002.1"/>
</dbReference>
<dbReference type="GO" id="GO:0000271">
    <property type="term" value="P:polysaccharide biosynthetic process"/>
    <property type="evidence" value="ECO:0007669"/>
    <property type="project" value="InterPro"/>
</dbReference>
<dbReference type="EMBL" id="BMZQ01000002">
    <property type="protein sequence ID" value="GHD14544.1"/>
    <property type="molecule type" value="Genomic_DNA"/>
</dbReference>
<dbReference type="GO" id="GO:0015774">
    <property type="term" value="P:polysaccharide transport"/>
    <property type="evidence" value="ECO:0007669"/>
    <property type="project" value="InterPro"/>
</dbReference>
<dbReference type="Pfam" id="PF05159">
    <property type="entry name" value="Capsule_synth"/>
    <property type="match status" value="1"/>
</dbReference>
<proteinExistence type="predicted"/>
<dbReference type="Pfam" id="PF21912">
    <property type="entry name" value="Glyco_transf_99"/>
    <property type="match status" value="1"/>
</dbReference>
<reference evidence="2" key="2">
    <citation type="submission" date="2020-09" db="EMBL/GenBank/DDBJ databases">
        <authorList>
            <person name="Sun Q."/>
            <person name="Kim S."/>
        </authorList>
    </citation>
    <scope>NUCLEOTIDE SEQUENCE</scope>
    <source>
        <strain evidence="2">KCTC 42249</strain>
    </source>
</reference>
<sequence>MRILLIVDPYKIRGHWRTPIWIVQKYVEMVSELEGSLRQSIKIFCSQHIARHLIEQGADAELFTTLSRSQERADFNEARNEWDERDVRRWEDHMRGRARSSDVMLRHIDELRQDFDFEGIVYWGTNLALQHYCLEQGIPVLFSELGPLRPPYGFLGALDSFGVNGHGFPARVTLADIIKQEDHLFEFQDEEIGTQRSKTVLAALQNMDDSNLLIHRGEMSYDDFILSSVSLLANAGHKVLVCPHPGAYRYRYTYVHQCQLLSTLAVIPGVSIQKPFVTAEIMPSVDVVVAYNSSVAFEALCLGKPIVLGGAASFAPKGLSLSVKESIRPVKILRENLAQYLDFMARYYVKFDELFALPRVTSELQFWSSLNGLENAQVIDAIASKEVTKSFEVSV</sequence>
<dbReference type="Proteomes" id="UP000630142">
    <property type="component" value="Unassembled WGS sequence"/>
</dbReference>
<dbReference type="Gene3D" id="3.40.50.12580">
    <property type="match status" value="1"/>
</dbReference>
<organism evidence="2 3">
    <name type="scientific">Tianweitania populi</name>
    <dbReference type="NCBI Taxonomy" id="1607949"/>
    <lineage>
        <taxon>Bacteria</taxon>
        <taxon>Pseudomonadati</taxon>
        <taxon>Pseudomonadota</taxon>
        <taxon>Alphaproteobacteria</taxon>
        <taxon>Hyphomicrobiales</taxon>
        <taxon>Phyllobacteriaceae</taxon>
        <taxon>Tianweitania</taxon>
    </lineage>
</organism>
<gene>
    <name evidence="2" type="ORF">GCM10016234_20230</name>
</gene>
<evidence type="ECO:0000313" key="2">
    <source>
        <dbReference type="EMBL" id="GHD14544.1"/>
    </source>
</evidence>
<dbReference type="InterPro" id="IPR043148">
    <property type="entry name" value="TagF_C"/>
</dbReference>
<feature type="domain" description="Glycosyltransferase 99 N-terminal" evidence="1">
    <location>
        <begin position="75"/>
        <end position="166"/>
    </location>
</feature>
<keyword evidence="3" id="KW-1185">Reference proteome</keyword>
<evidence type="ECO:0000259" key="1">
    <source>
        <dbReference type="Pfam" id="PF21912"/>
    </source>
</evidence>
<comment type="caution">
    <text evidence="2">The sequence shown here is derived from an EMBL/GenBank/DDBJ whole genome shotgun (WGS) entry which is preliminary data.</text>
</comment>
<evidence type="ECO:0000313" key="3">
    <source>
        <dbReference type="Proteomes" id="UP000630142"/>
    </source>
</evidence>